<feature type="compositionally biased region" description="Low complexity" evidence="1">
    <location>
        <begin position="117"/>
        <end position="128"/>
    </location>
</feature>
<dbReference type="EMBL" id="CABEEZ010000089">
    <property type="protein sequence ID" value="VTR36775.1"/>
    <property type="molecule type" value="Genomic_DNA"/>
</dbReference>
<feature type="region of interest" description="Disordered" evidence="1">
    <location>
        <begin position="81"/>
        <end position="163"/>
    </location>
</feature>
<name>A0A4U9USF2_SERFO</name>
<organism evidence="2">
    <name type="scientific">Serratia fonticola</name>
    <dbReference type="NCBI Taxonomy" id="47917"/>
    <lineage>
        <taxon>Bacteria</taxon>
        <taxon>Pseudomonadati</taxon>
        <taxon>Pseudomonadota</taxon>
        <taxon>Gammaproteobacteria</taxon>
        <taxon>Enterobacterales</taxon>
        <taxon>Yersiniaceae</taxon>
        <taxon>Serratia</taxon>
    </lineage>
</organism>
<evidence type="ECO:0000256" key="1">
    <source>
        <dbReference type="SAM" id="MobiDB-lite"/>
    </source>
</evidence>
<feature type="compositionally biased region" description="Basic and acidic residues" evidence="1">
    <location>
        <begin position="87"/>
        <end position="106"/>
    </location>
</feature>
<proteinExistence type="predicted"/>
<accession>A0A4U9USF2</accession>
<gene>
    <name evidence="2" type="ORF">NCTC12965_03975</name>
</gene>
<sequence>MLASRHKSVQQGLPQHYGDDIRVDAVSFEALAERQRAKDTVDFLPPLASLDSKTMEQARNNNAADTVLQLFKADDELLAQQEEDDSELKKESSTVKRDGTLLDKSTDSTAGGDFTLSEQEISSGESQETLQSPQHDNAVEQHNELTLDPEMEEQDALAPAKPIGSGKLTYNFGRWGEGHQVDVTLLNQEQDTHFQFETFRQSG</sequence>
<evidence type="ECO:0000313" key="2">
    <source>
        <dbReference type="EMBL" id="VTR36775.1"/>
    </source>
</evidence>
<reference evidence="2" key="1">
    <citation type="submission" date="2019-05" db="EMBL/GenBank/DDBJ databases">
        <authorList>
            <consortium name="Pathogen Informatics"/>
        </authorList>
    </citation>
    <scope>NUCLEOTIDE SEQUENCE [LARGE SCALE GENOMIC DNA]</scope>
    <source>
        <strain evidence="2">NCTC12965</strain>
    </source>
</reference>
<protein>
    <submittedName>
        <fullName evidence="2">Uncharacterized protein</fullName>
    </submittedName>
</protein>
<dbReference type="AlphaFoldDB" id="A0A4U9USF2"/>